<dbReference type="AlphaFoldDB" id="A0A0N8PP41"/>
<dbReference type="STRING" id="471514.AN477_13600"/>
<reference evidence="1 2" key="1">
    <citation type="submission" date="2015-09" db="EMBL/GenBank/DDBJ databases">
        <title>Draft genome sequence of Alicyclobacillus ferrooxydans DSM 22381.</title>
        <authorList>
            <person name="Hemp J."/>
        </authorList>
    </citation>
    <scope>NUCLEOTIDE SEQUENCE [LARGE SCALE GENOMIC DNA]</scope>
    <source>
        <strain evidence="1 2">TC-34</strain>
    </source>
</reference>
<keyword evidence="2" id="KW-1185">Reference proteome</keyword>
<dbReference type="Proteomes" id="UP000050482">
    <property type="component" value="Unassembled WGS sequence"/>
</dbReference>
<comment type="caution">
    <text evidence="1">The sequence shown here is derived from an EMBL/GenBank/DDBJ whole genome shotgun (WGS) entry which is preliminary data.</text>
</comment>
<evidence type="ECO:0000313" key="1">
    <source>
        <dbReference type="EMBL" id="KPV43269.1"/>
    </source>
</evidence>
<dbReference type="PATRIC" id="fig|471514.4.peg.1424"/>
<sequence>MDGKLSELADLHHSANTVCLISHTKRAEVLMATQKVTDKTFTRFIQSQKIPETKAFGLKGDLLVTQLRDVIL</sequence>
<protein>
    <submittedName>
        <fullName evidence="1">Uncharacterized protein</fullName>
    </submittedName>
</protein>
<dbReference type="EMBL" id="LJCO01000054">
    <property type="protein sequence ID" value="KPV43269.1"/>
    <property type="molecule type" value="Genomic_DNA"/>
</dbReference>
<evidence type="ECO:0000313" key="2">
    <source>
        <dbReference type="Proteomes" id="UP000050482"/>
    </source>
</evidence>
<organism evidence="1 2">
    <name type="scientific">Alicyclobacillus ferrooxydans</name>
    <dbReference type="NCBI Taxonomy" id="471514"/>
    <lineage>
        <taxon>Bacteria</taxon>
        <taxon>Bacillati</taxon>
        <taxon>Bacillota</taxon>
        <taxon>Bacilli</taxon>
        <taxon>Bacillales</taxon>
        <taxon>Alicyclobacillaceae</taxon>
        <taxon>Alicyclobacillus</taxon>
    </lineage>
</organism>
<name>A0A0N8PP41_9BACL</name>
<gene>
    <name evidence="1" type="ORF">AN477_13600</name>
</gene>
<accession>A0A0N8PP41</accession>
<proteinExistence type="predicted"/>
<dbReference type="RefSeq" id="WP_054969702.1">
    <property type="nucleotide sequence ID" value="NZ_LJCO01000054.1"/>
</dbReference>